<dbReference type="InterPro" id="IPR039569">
    <property type="entry name" value="FAS1-like_DH_region"/>
</dbReference>
<dbReference type="PIRSF" id="PIRSF018072">
    <property type="entry name" value="UCP018072"/>
    <property type="match status" value="1"/>
</dbReference>
<sequence>MIDRSFIGHEFAPVAAELEKGRLRFFARATGNTDPVYSDEAAARAAGYPSLPAPPTFLFCMEMDRDDPMDFLGMLKVDLGRVLHGEQNFTYHAPVCAGDTVTFRTRISDIYDKKNGALEFIVMDTECRNQKGVHVADMRRSIVVRNG</sequence>
<dbReference type="AlphaFoldDB" id="A7HPE6"/>
<keyword evidence="3" id="KW-1185">Reference proteome</keyword>
<evidence type="ECO:0000313" key="2">
    <source>
        <dbReference type="EMBL" id="ABS61779.1"/>
    </source>
</evidence>
<dbReference type="Pfam" id="PF13452">
    <property type="entry name" value="FAS1_DH_region"/>
    <property type="match status" value="1"/>
</dbReference>
<dbReference type="EMBL" id="CP000774">
    <property type="protein sequence ID" value="ABS61779.1"/>
    <property type="molecule type" value="Genomic_DNA"/>
</dbReference>
<accession>A7HPE6</accession>
<evidence type="ECO:0000313" key="3">
    <source>
        <dbReference type="Proteomes" id="UP000006377"/>
    </source>
</evidence>
<dbReference type="InterPro" id="IPR016709">
    <property type="entry name" value="HadA-like"/>
</dbReference>
<dbReference type="Proteomes" id="UP000006377">
    <property type="component" value="Chromosome"/>
</dbReference>
<organism evidence="2 3">
    <name type="scientific">Parvibaculum lavamentivorans (strain DS-1 / DSM 13023 / NCIMB 13966)</name>
    <dbReference type="NCBI Taxonomy" id="402881"/>
    <lineage>
        <taxon>Bacteria</taxon>
        <taxon>Pseudomonadati</taxon>
        <taxon>Pseudomonadota</taxon>
        <taxon>Alphaproteobacteria</taxon>
        <taxon>Hyphomicrobiales</taxon>
        <taxon>Parvibaculaceae</taxon>
        <taxon>Parvibaculum</taxon>
    </lineage>
</organism>
<dbReference type="SUPFAM" id="SSF54637">
    <property type="entry name" value="Thioesterase/thiol ester dehydrase-isomerase"/>
    <property type="match status" value="1"/>
</dbReference>
<dbReference type="KEGG" id="pla:Plav_0156"/>
<dbReference type="HOGENOM" id="CLU_116276_1_1_5"/>
<dbReference type="RefSeq" id="WP_011995070.1">
    <property type="nucleotide sequence ID" value="NC_009719.1"/>
</dbReference>
<gene>
    <name evidence="2" type="ordered locus">Plav_0156</name>
</gene>
<evidence type="ECO:0000259" key="1">
    <source>
        <dbReference type="Pfam" id="PF13452"/>
    </source>
</evidence>
<dbReference type="eggNOG" id="COG2030">
    <property type="taxonomic scope" value="Bacteria"/>
</dbReference>
<dbReference type="InterPro" id="IPR029069">
    <property type="entry name" value="HotDog_dom_sf"/>
</dbReference>
<reference evidence="2 3" key="1">
    <citation type="journal article" date="2011" name="Stand. Genomic Sci.">
        <title>Complete genome sequence of Parvibaculum lavamentivorans type strain (DS-1(T)).</title>
        <authorList>
            <person name="Schleheck D."/>
            <person name="Weiss M."/>
            <person name="Pitluck S."/>
            <person name="Bruce D."/>
            <person name="Land M.L."/>
            <person name="Han S."/>
            <person name="Saunders E."/>
            <person name="Tapia R."/>
            <person name="Detter C."/>
            <person name="Brettin T."/>
            <person name="Han J."/>
            <person name="Woyke T."/>
            <person name="Goodwin L."/>
            <person name="Pennacchio L."/>
            <person name="Nolan M."/>
            <person name="Cook A.M."/>
            <person name="Kjelleberg S."/>
            <person name="Thomas T."/>
        </authorList>
    </citation>
    <scope>NUCLEOTIDE SEQUENCE [LARGE SCALE GENOMIC DNA]</scope>
    <source>
        <strain evidence="3">DS-1 / DSM 13023 / NCIMB 13966</strain>
    </source>
</reference>
<feature type="domain" description="FAS1-like dehydratase" evidence="1">
    <location>
        <begin position="5"/>
        <end position="138"/>
    </location>
</feature>
<proteinExistence type="predicted"/>
<dbReference type="OrthoDB" id="5522043at2"/>
<protein>
    <recommendedName>
        <fullName evidence="1">FAS1-like dehydratase domain-containing protein</fullName>
    </recommendedName>
</protein>
<dbReference type="Gene3D" id="3.10.129.10">
    <property type="entry name" value="Hotdog Thioesterase"/>
    <property type="match status" value="1"/>
</dbReference>
<name>A7HPE6_PARL1</name>
<dbReference type="STRING" id="402881.Plav_0156"/>
<dbReference type="CDD" id="cd03441">
    <property type="entry name" value="R_hydratase_like"/>
    <property type="match status" value="1"/>
</dbReference>